<evidence type="ECO:0000256" key="3">
    <source>
        <dbReference type="ARBA" id="ARBA00022723"/>
    </source>
</evidence>
<name>A0A8S1D3S1_9INSE</name>
<dbReference type="Gene3D" id="3.30.1370.50">
    <property type="entry name" value="R3H-like domain"/>
    <property type="match status" value="1"/>
</dbReference>
<feature type="compositionally biased region" description="Polar residues" evidence="11">
    <location>
        <begin position="137"/>
        <end position="151"/>
    </location>
</feature>
<feature type="compositionally biased region" description="Basic and acidic residues" evidence="11">
    <location>
        <begin position="211"/>
        <end position="236"/>
    </location>
</feature>
<feature type="compositionally biased region" description="Low complexity" evidence="11">
    <location>
        <begin position="169"/>
        <end position="179"/>
    </location>
</feature>
<dbReference type="PROSITE" id="PS50089">
    <property type="entry name" value="ZF_RING_2"/>
    <property type="match status" value="1"/>
</dbReference>
<evidence type="ECO:0000256" key="7">
    <source>
        <dbReference type="ARBA" id="ARBA00023015"/>
    </source>
</evidence>
<evidence type="ECO:0000259" key="12">
    <source>
        <dbReference type="PROSITE" id="PS50016"/>
    </source>
</evidence>
<keyword evidence="8" id="KW-0804">Transcription</keyword>
<reference evidence="15 16" key="1">
    <citation type="submission" date="2020-04" db="EMBL/GenBank/DDBJ databases">
        <authorList>
            <person name="Alioto T."/>
            <person name="Alioto T."/>
            <person name="Gomez Garrido J."/>
        </authorList>
    </citation>
    <scope>NUCLEOTIDE SEQUENCE [LARGE SCALE GENOMIC DNA]</scope>
</reference>
<dbReference type="InterPro" id="IPR034078">
    <property type="entry name" value="NFX1_fam"/>
</dbReference>
<dbReference type="SMART" id="SM00438">
    <property type="entry name" value="ZnF_NFX"/>
    <property type="match status" value="8"/>
</dbReference>
<dbReference type="OrthoDB" id="6512771at2759"/>
<evidence type="ECO:0000259" key="14">
    <source>
        <dbReference type="PROSITE" id="PS51061"/>
    </source>
</evidence>
<dbReference type="Pfam" id="PF01424">
    <property type="entry name" value="R3H"/>
    <property type="match status" value="1"/>
</dbReference>
<evidence type="ECO:0000256" key="2">
    <source>
        <dbReference type="ARBA" id="ARBA00007269"/>
    </source>
</evidence>
<evidence type="ECO:0008006" key="17">
    <source>
        <dbReference type="Google" id="ProtNLM"/>
    </source>
</evidence>
<evidence type="ECO:0000313" key="15">
    <source>
        <dbReference type="EMBL" id="CAB3372486.1"/>
    </source>
</evidence>
<dbReference type="Proteomes" id="UP000494165">
    <property type="component" value="Unassembled WGS sequence"/>
</dbReference>
<keyword evidence="16" id="KW-1185">Reference proteome</keyword>
<evidence type="ECO:0000256" key="9">
    <source>
        <dbReference type="ARBA" id="ARBA00023242"/>
    </source>
</evidence>
<evidence type="ECO:0000256" key="10">
    <source>
        <dbReference type="PROSITE-ProRule" id="PRU00175"/>
    </source>
</evidence>
<dbReference type="PANTHER" id="PTHR12360">
    <property type="entry name" value="NUCLEAR TRANSCRIPTION FACTOR, X-BOX BINDING 1 NFX1"/>
    <property type="match status" value="1"/>
</dbReference>
<evidence type="ECO:0000259" key="13">
    <source>
        <dbReference type="PROSITE" id="PS50089"/>
    </source>
</evidence>
<evidence type="ECO:0000256" key="5">
    <source>
        <dbReference type="ARBA" id="ARBA00022771"/>
    </source>
</evidence>
<evidence type="ECO:0000256" key="4">
    <source>
        <dbReference type="ARBA" id="ARBA00022737"/>
    </source>
</evidence>
<sequence>MGTKIGLHLISGMAYGGNNWNGYQHGYNPNFTGEQQFFNSQLYPDAQGRPPWHQEWDQISQYYYNGSVPPAANRTPARNSQFSQNRGPRNFTPQQNRQPRNNNNQQQQSPGGQHERRRFNQNPRPYPISEPIRPLMSESQDNQAPVETPESTAEGAKGSGAVRKRNKIQQPRPQPSGGRPRPGKRWSREGEAGRQNSYGNGYSYTEPDNSSTKENEQQKPIPQKREFNPRKPNFRNKDMSQREFLIHQMNAEKLECMVCYESIKHKNPIWSCSGCFNLFHIWCVQKWSRSTDFEEGWRCPGCNMGYQKMPEKSCYCGKTLQQARDMNLKSYSSKHCCEEICHKKRPRAVTAKFDCEHPCSEMCHPGPCPPCEGMSLRHCPCGKKSTRVKCGVDTDLLCDNTCDKLLACGRHRCQDQCHTGSCSECLLPIDLECMCGQEKKEVVCKDAPKGDLSCHSCKKPCGKQLECGNHMCADECHAPPCSPCPLLPEINTRCLCGKVAQSLLLLSPRKSCLDPVPQCPNKCNRTLLCEHNCPEKCHTCDCPPCQLQSQRYCACGSSKKMIPCSLVAFDAVTCNKKCTKWLSCLRHKCHDICCRRETHDCLQLCNKFLNCGRHKCDALCHTDRCPPCLLASFDELRCECQTEVIYPPVPCGTRPPQCSKPCTRSHPCGHNSHNCHSEEECPPCTVQVRKWCMGKHKEVYPVLCNQEFVSCHLLCGKPLECGQHHCIKKCHAGPCLNERCTQSCTKQRAECGHSCNSPCHGASPCPDTKCMFELKVTCECKTISEIRPCHKQLEAYKKKVQMEALVENMSDLMQGHKVPLPGAVPLAHWTMVVGLECDHNCAVKKRNDKFFIGLQIVNPDLGQKLKLDYPSSLQNWVAQDKEFVKEVHNTLAELVLCTQKGTQRFRMHSFGVMNQAKRKFVHEYSTYFGLTSQSIDKRHSRSVDVTAEKNNCWIPSISLHEMVGKKLSHSNSKSSLREMSRAPATKQEEPAAPAQASSSSTVLSYTQALAAKKN</sequence>
<dbReference type="SUPFAM" id="SSF82708">
    <property type="entry name" value="R3H domain"/>
    <property type="match status" value="1"/>
</dbReference>
<dbReference type="InterPro" id="IPR000967">
    <property type="entry name" value="Znf_NFX1"/>
</dbReference>
<keyword evidence="9" id="KW-0539">Nucleus</keyword>
<dbReference type="AlphaFoldDB" id="A0A8S1D3S1"/>
<dbReference type="InterPro" id="IPR019787">
    <property type="entry name" value="Znf_PHD-finger"/>
</dbReference>
<comment type="subcellular location">
    <subcellularLocation>
        <location evidence="1">Nucleus</location>
    </subcellularLocation>
</comment>
<dbReference type="GO" id="GO:0000977">
    <property type="term" value="F:RNA polymerase II transcription regulatory region sequence-specific DNA binding"/>
    <property type="evidence" value="ECO:0007669"/>
    <property type="project" value="TreeGrafter"/>
</dbReference>
<dbReference type="InterPro" id="IPR001374">
    <property type="entry name" value="R3H_dom"/>
</dbReference>
<keyword evidence="3" id="KW-0479">Metal-binding</keyword>
<comment type="similarity">
    <text evidence="2">Belongs to the NFX1 family.</text>
</comment>
<dbReference type="PANTHER" id="PTHR12360:SF12">
    <property type="entry name" value="TRANSCRIPTIONAL REPRESSOR NF-X1"/>
    <property type="match status" value="1"/>
</dbReference>
<dbReference type="GO" id="GO:0000122">
    <property type="term" value="P:negative regulation of transcription by RNA polymerase II"/>
    <property type="evidence" value="ECO:0007669"/>
    <property type="project" value="TreeGrafter"/>
</dbReference>
<accession>A0A8S1D3S1</accession>
<dbReference type="GO" id="GO:0005634">
    <property type="term" value="C:nucleus"/>
    <property type="evidence" value="ECO:0007669"/>
    <property type="project" value="UniProtKB-SubCell"/>
</dbReference>
<evidence type="ECO:0000256" key="6">
    <source>
        <dbReference type="ARBA" id="ARBA00022833"/>
    </source>
</evidence>
<dbReference type="GO" id="GO:0000981">
    <property type="term" value="F:DNA-binding transcription factor activity, RNA polymerase II-specific"/>
    <property type="evidence" value="ECO:0007669"/>
    <property type="project" value="TreeGrafter"/>
</dbReference>
<feature type="compositionally biased region" description="Low complexity" evidence="11">
    <location>
        <begin position="93"/>
        <end position="108"/>
    </location>
</feature>
<feature type="domain" description="R3H" evidence="14">
    <location>
        <begin position="881"/>
        <end position="949"/>
    </location>
</feature>
<dbReference type="CDD" id="cd06008">
    <property type="entry name" value="NF-X1-zinc-finger"/>
    <property type="match status" value="5"/>
</dbReference>
<feature type="region of interest" description="Disordered" evidence="11">
    <location>
        <begin position="968"/>
        <end position="1002"/>
    </location>
</feature>
<dbReference type="SUPFAM" id="SSF57850">
    <property type="entry name" value="RING/U-box"/>
    <property type="match status" value="1"/>
</dbReference>
<evidence type="ECO:0000313" key="16">
    <source>
        <dbReference type="Proteomes" id="UP000494165"/>
    </source>
</evidence>
<feature type="compositionally biased region" description="Polar residues" evidence="11">
    <location>
        <begin position="194"/>
        <end position="210"/>
    </location>
</feature>
<dbReference type="GO" id="GO:0008270">
    <property type="term" value="F:zinc ion binding"/>
    <property type="evidence" value="ECO:0007669"/>
    <property type="project" value="UniProtKB-KW"/>
</dbReference>
<evidence type="ECO:0000256" key="1">
    <source>
        <dbReference type="ARBA" id="ARBA00004123"/>
    </source>
</evidence>
<keyword evidence="4" id="KW-0677">Repeat</keyword>
<feature type="region of interest" description="Disordered" evidence="11">
    <location>
        <begin position="67"/>
        <end position="236"/>
    </location>
</feature>
<keyword evidence="5 10" id="KW-0863">Zinc-finger</keyword>
<proteinExistence type="inferred from homology"/>
<feature type="compositionally biased region" description="Polar residues" evidence="11">
    <location>
        <begin position="76"/>
        <end position="87"/>
    </location>
</feature>
<keyword evidence="7" id="KW-0805">Transcription regulation</keyword>
<dbReference type="PROSITE" id="PS51061">
    <property type="entry name" value="R3H"/>
    <property type="match status" value="1"/>
</dbReference>
<evidence type="ECO:0000256" key="8">
    <source>
        <dbReference type="ARBA" id="ARBA00023163"/>
    </source>
</evidence>
<dbReference type="PROSITE" id="PS50016">
    <property type="entry name" value="ZF_PHD_2"/>
    <property type="match status" value="1"/>
</dbReference>
<dbReference type="Pfam" id="PF01422">
    <property type="entry name" value="zf-NF-X1"/>
    <property type="match status" value="7"/>
</dbReference>
<feature type="compositionally biased region" description="Low complexity" evidence="11">
    <location>
        <begin position="990"/>
        <end position="1000"/>
    </location>
</feature>
<evidence type="ECO:0000256" key="11">
    <source>
        <dbReference type="SAM" id="MobiDB-lite"/>
    </source>
</evidence>
<feature type="domain" description="PHD-type" evidence="12">
    <location>
        <begin position="253"/>
        <end position="305"/>
    </location>
</feature>
<gene>
    <name evidence="15" type="ORF">CLODIP_2_CD12866</name>
</gene>
<protein>
    <recommendedName>
        <fullName evidence="17">PHD-type domain-containing protein</fullName>
    </recommendedName>
</protein>
<comment type="caution">
    <text evidence="15">The sequence shown here is derived from an EMBL/GenBank/DDBJ whole genome shotgun (WGS) entry which is preliminary data.</text>
</comment>
<dbReference type="EMBL" id="CADEPI010000073">
    <property type="protein sequence ID" value="CAB3372486.1"/>
    <property type="molecule type" value="Genomic_DNA"/>
</dbReference>
<keyword evidence="6" id="KW-0862">Zinc</keyword>
<dbReference type="InterPro" id="IPR036867">
    <property type="entry name" value="R3H_dom_sf"/>
</dbReference>
<dbReference type="InterPro" id="IPR001841">
    <property type="entry name" value="Znf_RING"/>
</dbReference>
<organism evidence="15 16">
    <name type="scientific">Cloeon dipterum</name>
    <dbReference type="NCBI Taxonomy" id="197152"/>
    <lineage>
        <taxon>Eukaryota</taxon>
        <taxon>Metazoa</taxon>
        <taxon>Ecdysozoa</taxon>
        <taxon>Arthropoda</taxon>
        <taxon>Hexapoda</taxon>
        <taxon>Insecta</taxon>
        <taxon>Pterygota</taxon>
        <taxon>Palaeoptera</taxon>
        <taxon>Ephemeroptera</taxon>
        <taxon>Pisciforma</taxon>
        <taxon>Baetidae</taxon>
        <taxon>Cloeon</taxon>
    </lineage>
</organism>
<feature type="domain" description="RING-type" evidence="13">
    <location>
        <begin position="256"/>
        <end position="303"/>
    </location>
</feature>